<reference evidence="2 3" key="1">
    <citation type="submission" date="2016-04" db="EMBL/GenBank/DDBJ databases">
        <authorList>
            <person name="Julius N."/>
            <person name="Cornell J."/>
            <person name="Berluti C."/>
            <person name="Schuhmacher Z."/>
            <person name="Giessler C."/>
            <person name="Himelright M."/>
            <person name="Boyd C."/>
            <person name="Nguyen J."/>
            <person name="Desmarais A."/>
            <person name="Gilliam B."/>
            <person name="Sutterfield B."/>
            <person name="Heatherly C."/>
            <person name="Del Gallo E."/>
            <person name="Nguyen B."/>
            <person name="Parada J."/>
            <person name="Tukruni M."/>
            <person name="Carson R."/>
            <person name="Temple L."/>
        </authorList>
    </citation>
    <scope>NUCLEOTIDE SEQUENCE [LARGE SCALE GENOMIC DNA]</scope>
</reference>
<feature type="coiled-coil region" evidence="1">
    <location>
        <begin position="127"/>
        <end position="191"/>
    </location>
</feature>
<proteinExistence type="predicted"/>
<evidence type="ECO:0000256" key="1">
    <source>
        <dbReference type="SAM" id="Coils"/>
    </source>
</evidence>
<name>A0A173H304_9CAUD</name>
<evidence type="ECO:0000313" key="3">
    <source>
        <dbReference type="Proteomes" id="UP000221160"/>
    </source>
</evidence>
<protein>
    <submittedName>
        <fullName evidence="2">Uncharacterized protein</fullName>
    </submittedName>
</protein>
<dbReference type="EMBL" id="KX156152">
    <property type="protein sequence ID" value="ANI24872.1"/>
    <property type="molecule type" value="Genomic_DNA"/>
</dbReference>
<keyword evidence="1" id="KW-0175">Coiled coil</keyword>
<dbReference type="Proteomes" id="UP000221160">
    <property type="component" value="Segment"/>
</dbReference>
<evidence type="ECO:0000313" key="2">
    <source>
        <dbReference type="EMBL" id="ANI24872.1"/>
    </source>
</evidence>
<organism evidence="2 3">
    <name type="scientific">Bacillus phage Smudge</name>
    <dbReference type="NCBI Taxonomy" id="1852566"/>
    <lineage>
        <taxon>Viruses</taxon>
        <taxon>Duplodnaviria</taxon>
        <taxon>Heunggongvirae</taxon>
        <taxon>Uroviricota</taxon>
        <taxon>Caudoviricetes</taxon>
        <taxon>Herelleviridae</taxon>
        <taxon>Bastillevirinae</taxon>
        <taxon>Wphvirus</taxon>
        <taxon>Wphvirus megatron</taxon>
    </lineage>
</organism>
<accession>A0A173H304</accession>
<gene>
    <name evidence="2" type="ORF">SMUDGE_253</name>
</gene>
<sequence length="195" mass="22908">MRFTDKLVVLDEQKVRRLAISEAVSQDEMLVEILSEHYNLLTGIYINKEEVTSLVKAMHKHFRRDENLYHNASGLYLNYIERIEKTVVELNKYTMRVSELDLQKVCLIFEKWLTHHGVEFEGMDTTKEKVTLKIDECKKDLQFFTNEKVSIISSMTSVTNNTVLDVLVCDLKEANRNIERLEKTLQDCIDRLSQF</sequence>